<keyword evidence="2" id="KW-1185">Reference proteome</keyword>
<name>A0ABT5G2E0_9ACTN</name>
<comment type="caution">
    <text evidence="1">The sequence shown here is derived from an EMBL/GenBank/DDBJ whole genome shotgun (WGS) entry which is preliminary data.</text>
</comment>
<reference evidence="1 2" key="1">
    <citation type="journal article" date="2015" name="Int. J. Syst. Evol. Microbiol.">
        <title>Streptomyces gilvifuscus sp. nov., an actinomycete that produces antibacterial compounds isolated from soil.</title>
        <authorList>
            <person name="Nguyen T.M."/>
            <person name="Kim J."/>
        </authorList>
    </citation>
    <scope>NUCLEOTIDE SEQUENCE [LARGE SCALE GENOMIC DNA]</scope>
    <source>
        <strain evidence="1 2">T113</strain>
    </source>
</reference>
<proteinExistence type="predicted"/>
<dbReference type="EMBL" id="JAQOSK010000013">
    <property type="protein sequence ID" value="MDC2958787.1"/>
    <property type="molecule type" value="Genomic_DNA"/>
</dbReference>
<evidence type="ECO:0000313" key="1">
    <source>
        <dbReference type="EMBL" id="MDC2958787.1"/>
    </source>
</evidence>
<sequence>MAEDADQEIVSWLADPPGHAPKLVLHGSPGVGKTGLLRGLHEELPGSLFLDCRHLTAEQVLSRLLAHFGLQIRRRPMSDPLTDTLAGLRRGGIVFLANVQWAGPFRSSTDPDLIDRLIGRFSSQGRGHVLPVLERLEPRDGAEAQSPAEILLDGRPDGVVPSELLAAHPALRALAAAELPEVPLRVWEFIDGVLGGGGTEDALGRIAEQRGDVLLSRADGDGTPMVRLASDALACLLRQAEPITAAEQLAVTDALLAQAVKMRAGTADPRIAAYSGRALAVHAALSGELPHLIEEQPALAAVADRVSLQHAIKLAWPGGPPVGGVAADAHYLHCDGVAPDEQGEWLAWLHWAAVNRDRRDWADRLEDACPVPLTWRTAWSKWRPYGVLGACPDLPGAVQGVSLGTYADTTVVASEHSGVFSQEELEAALAGEADEWGDDHTRERVWRLSDGRELLEPRVVHRFVDDEGHVTRTVGSALATRRPNSEPSVERPDWPGLLMARSAAEPADHERWVGYGPRGLYAFDVLHAGELTNGPGVWQQPLLPMSGATALWPLPSPVTDGGEALTAWLTSTFGEHTLRRLPASEVSSELAESQARKVLCETGLPALDGSAPVFLTTVPIDQTGLEPFVDPRSPGSFSLLGHWLTQPVVLDVRSGRVLLVSAAGNELLGSSLLSFLTLVGLYRQFLMSQFPVQSAEGRDARRSVKAWAKEVDPEAAASSSWQAALDGQLDKL</sequence>
<organism evidence="1 2">
    <name type="scientific">Streptomyces gilvifuscus</name>
    <dbReference type="NCBI Taxonomy" id="1550617"/>
    <lineage>
        <taxon>Bacteria</taxon>
        <taxon>Bacillati</taxon>
        <taxon>Actinomycetota</taxon>
        <taxon>Actinomycetes</taxon>
        <taxon>Kitasatosporales</taxon>
        <taxon>Streptomycetaceae</taxon>
        <taxon>Streptomyces</taxon>
    </lineage>
</organism>
<accession>A0ABT5G2E0</accession>
<dbReference type="InterPro" id="IPR027417">
    <property type="entry name" value="P-loop_NTPase"/>
</dbReference>
<protein>
    <submittedName>
        <fullName evidence="1">SUKH-4 family immunity protein</fullName>
    </submittedName>
</protein>
<evidence type="ECO:0000313" key="2">
    <source>
        <dbReference type="Proteomes" id="UP001221328"/>
    </source>
</evidence>
<dbReference type="SUPFAM" id="SSF52540">
    <property type="entry name" value="P-loop containing nucleoside triphosphate hydrolases"/>
    <property type="match status" value="1"/>
</dbReference>
<dbReference type="Proteomes" id="UP001221328">
    <property type="component" value="Unassembled WGS sequence"/>
</dbReference>
<dbReference type="RefSeq" id="WP_272177438.1">
    <property type="nucleotide sequence ID" value="NZ_JAQOSK010000013.1"/>
</dbReference>
<gene>
    <name evidence="1" type="ORF">PO587_30550</name>
</gene>
<dbReference type="Pfam" id="PF14435">
    <property type="entry name" value="SUKH-4"/>
    <property type="match status" value="1"/>
</dbReference>
<dbReference type="InterPro" id="IPR025851">
    <property type="entry name" value="SUKH-4"/>
</dbReference>